<protein>
    <recommendedName>
        <fullName evidence="5">ShKT domain-containing protein</fullName>
    </recommendedName>
</protein>
<comment type="subcellular location">
    <subcellularLocation>
        <location evidence="1">Endomembrane system</location>
    </subcellularLocation>
</comment>
<name>A0A448ZND9_9STRA</name>
<sequence>MANICPVSCSGMKGAPARTECYDVHKNCSDWAEVDECETNNAVKNYCPLSCGRCTAKATINTVAENTGCGDDNENCSAWADLGECDKNPRYMLEKCRKSCGVCHGTVTSTEKTQTKDFVDLIQRTANFGVTQTASGAQKMTTLDHMEKMMNYLGSDDYKSLPSQIKMHCKNQNELCSFWAGIGECENNKSFMKVQCAPACQSCHLIDIANRCPNLPDAIPGLKEGDLNKMFERIVEEAPGNRTLTDQDREKLALLEVPEYYVTVLSRPSEVPATEANIISDRKLPPWVITLDNFLTDEECDSLIQHGYEAGYKRSQDVGKQKFDGMLESKLSEGRTSENAWCTTRNGCRHATVPKRVLDRLANVVGIPPENSEDLQILKYEKGQCESLQYSP</sequence>
<dbReference type="Pfam" id="PF01549">
    <property type="entry name" value="ShK"/>
    <property type="match status" value="3"/>
</dbReference>
<dbReference type="Proteomes" id="UP000291116">
    <property type="component" value="Unassembled WGS sequence"/>
</dbReference>
<dbReference type="GO" id="GO:0005783">
    <property type="term" value="C:endoplasmic reticulum"/>
    <property type="evidence" value="ECO:0007669"/>
    <property type="project" value="TreeGrafter"/>
</dbReference>
<dbReference type="GO" id="GO:0004656">
    <property type="term" value="F:procollagen-proline 4-dioxygenase activity"/>
    <property type="evidence" value="ECO:0007669"/>
    <property type="project" value="TreeGrafter"/>
</dbReference>
<reference evidence="6 7" key="1">
    <citation type="submission" date="2019-01" db="EMBL/GenBank/DDBJ databases">
        <authorList>
            <person name="Ferrante I. M."/>
        </authorList>
    </citation>
    <scope>NUCLEOTIDE SEQUENCE [LARGE SCALE GENOMIC DNA]</scope>
    <source>
        <strain evidence="6 7">B856</strain>
    </source>
</reference>
<dbReference type="PANTHER" id="PTHR10869">
    <property type="entry name" value="PROLYL 4-HYDROXYLASE ALPHA SUBUNIT"/>
    <property type="match status" value="1"/>
</dbReference>
<keyword evidence="3" id="KW-0408">Iron</keyword>
<dbReference type="InterPro" id="IPR045054">
    <property type="entry name" value="P4HA-like"/>
</dbReference>
<evidence type="ECO:0000313" key="7">
    <source>
        <dbReference type="Proteomes" id="UP000291116"/>
    </source>
</evidence>
<keyword evidence="2" id="KW-0479">Metal-binding</keyword>
<evidence type="ECO:0000259" key="5">
    <source>
        <dbReference type="PROSITE" id="PS51670"/>
    </source>
</evidence>
<proteinExistence type="predicted"/>
<dbReference type="PROSITE" id="PS51670">
    <property type="entry name" value="SHKT"/>
    <property type="match status" value="3"/>
</dbReference>
<evidence type="ECO:0000256" key="1">
    <source>
        <dbReference type="ARBA" id="ARBA00004308"/>
    </source>
</evidence>
<dbReference type="GO" id="GO:0046872">
    <property type="term" value="F:metal ion binding"/>
    <property type="evidence" value="ECO:0007669"/>
    <property type="project" value="UniProtKB-KW"/>
</dbReference>
<gene>
    <name evidence="6" type="ORF">PSNMU_V1.4_AUG-EV-PASAV3_0105830</name>
</gene>
<dbReference type="PANTHER" id="PTHR10869:SF233">
    <property type="entry name" value="FE2OG DIOXYGENASE DOMAIN-CONTAINING PROTEIN"/>
    <property type="match status" value="1"/>
</dbReference>
<dbReference type="Gene3D" id="1.10.10.1940">
    <property type="match status" value="1"/>
</dbReference>
<feature type="domain" description="ShKT" evidence="5">
    <location>
        <begin position="69"/>
        <end position="103"/>
    </location>
</feature>
<evidence type="ECO:0000313" key="6">
    <source>
        <dbReference type="EMBL" id="VEU43550.1"/>
    </source>
</evidence>
<evidence type="ECO:0000256" key="3">
    <source>
        <dbReference type="ARBA" id="ARBA00023004"/>
    </source>
</evidence>
<dbReference type="SMART" id="SM00254">
    <property type="entry name" value="ShKT"/>
    <property type="match status" value="3"/>
</dbReference>
<keyword evidence="4" id="KW-0472">Membrane</keyword>
<dbReference type="AlphaFoldDB" id="A0A448ZND9"/>
<accession>A0A448ZND9</accession>
<dbReference type="EMBL" id="CAACVS010000559">
    <property type="protein sequence ID" value="VEU43550.1"/>
    <property type="molecule type" value="Genomic_DNA"/>
</dbReference>
<feature type="domain" description="ShKT" evidence="5">
    <location>
        <begin position="169"/>
        <end position="203"/>
    </location>
</feature>
<dbReference type="Gene3D" id="2.60.120.620">
    <property type="entry name" value="q2cbj1_9rhob like domain"/>
    <property type="match status" value="1"/>
</dbReference>
<dbReference type="InterPro" id="IPR003582">
    <property type="entry name" value="ShKT_dom"/>
</dbReference>
<organism evidence="6 7">
    <name type="scientific">Pseudo-nitzschia multistriata</name>
    <dbReference type="NCBI Taxonomy" id="183589"/>
    <lineage>
        <taxon>Eukaryota</taxon>
        <taxon>Sar</taxon>
        <taxon>Stramenopiles</taxon>
        <taxon>Ochrophyta</taxon>
        <taxon>Bacillariophyta</taxon>
        <taxon>Bacillariophyceae</taxon>
        <taxon>Bacillariophycidae</taxon>
        <taxon>Bacillariales</taxon>
        <taxon>Bacillariaceae</taxon>
        <taxon>Pseudo-nitzschia</taxon>
    </lineage>
</organism>
<keyword evidence="7" id="KW-1185">Reference proteome</keyword>
<evidence type="ECO:0000256" key="4">
    <source>
        <dbReference type="ARBA" id="ARBA00023136"/>
    </source>
</evidence>
<evidence type="ECO:0000256" key="2">
    <source>
        <dbReference type="ARBA" id="ARBA00022723"/>
    </source>
</evidence>
<feature type="domain" description="ShKT" evidence="5">
    <location>
        <begin position="21"/>
        <end position="54"/>
    </location>
</feature>
<dbReference type="OrthoDB" id="10259408at2759"/>